<accession>A0ACC0I5Z4</accession>
<evidence type="ECO:0000313" key="2">
    <source>
        <dbReference type="Proteomes" id="UP001060215"/>
    </source>
</evidence>
<sequence>MSFPESTRTAALSPFHNVREVAHESKCECPFEVPHALFDQERGGQLPSVLAPAAAPLEPPPGAIDAIDSSLAANNSNVDNSDDANVPKEQAAQTKGYLSDFEPMREANIGISGVRNYLKGIGNIKSRRRVAKLVKMYNISLIAILEPLHHANKIREFSNVIGFNFSLANQEADEKIWLCWNHEVNVVLVDAFEQCITVDIGFLNSNLVRLTIVYAKPQNLVSLKEFNTMINDCGIIDCGYEGSKYTW</sequence>
<name>A0ACC0I5Z4_9ERIC</name>
<protein>
    <submittedName>
        <fullName evidence="1">Uncharacterized protein</fullName>
    </submittedName>
</protein>
<comment type="caution">
    <text evidence="1">The sequence shown here is derived from an EMBL/GenBank/DDBJ whole genome shotgun (WGS) entry which is preliminary data.</text>
</comment>
<dbReference type="EMBL" id="CM045759">
    <property type="protein sequence ID" value="KAI8019371.1"/>
    <property type="molecule type" value="Genomic_DNA"/>
</dbReference>
<dbReference type="Proteomes" id="UP001060215">
    <property type="component" value="Chromosome 2"/>
</dbReference>
<organism evidence="1 2">
    <name type="scientific">Camellia lanceoleosa</name>
    <dbReference type="NCBI Taxonomy" id="1840588"/>
    <lineage>
        <taxon>Eukaryota</taxon>
        <taxon>Viridiplantae</taxon>
        <taxon>Streptophyta</taxon>
        <taxon>Embryophyta</taxon>
        <taxon>Tracheophyta</taxon>
        <taxon>Spermatophyta</taxon>
        <taxon>Magnoliopsida</taxon>
        <taxon>eudicotyledons</taxon>
        <taxon>Gunneridae</taxon>
        <taxon>Pentapetalae</taxon>
        <taxon>asterids</taxon>
        <taxon>Ericales</taxon>
        <taxon>Theaceae</taxon>
        <taxon>Camellia</taxon>
    </lineage>
</organism>
<gene>
    <name evidence="1" type="ORF">LOK49_LG04G02542</name>
</gene>
<reference evidence="1 2" key="1">
    <citation type="journal article" date="2022" name="Plant J.">
        <title>Chromosome-level genome of Camellia lanceoleosa provides a valuable resource for understanding genome evolution and self-incompatibility.</title>
        <authorList>
            <person name="Gong W."/>
            <person name="Xiao S."/>
            <person name="Wang L."/>
            <person name="Liao Z."/>
            <person name="Chang Y."/>
            <person name="Mo W."/>
            <person name="Hu G."/>
            <person name="Li W."/>
            <person name="Zhao G."/>
            <person name="Zhu H."/>
            <person name="Hu X."/>
            <person name="Ji K."/>
            <person name="Xiang X."/>
            <person name="Song Q."/>
            <person name="Yuan D."/>
            <person name="Jin S."/>
            <person name="Zhang L."/>
        </authorList>
    </citation>
    <scope>NUCLEOTIDE SEQUENCE [LARGE SCALE GENOMIC DNA]</scope>
    <source>
        <strain evidence="1">SQ_2022a</strain>
    </source>
</reference>
<proteinExistence type="predicted"/>
<keyword evidence="2" id="KW-1185">Reference proteome</keyword>
<evidence type="ECO:0000313" key="1">
    <source>
        <dbReference type="EMBL" id="KAI8019371.1"/>
    </source>
</evidence>